<dbReference type="Gene3D" id="1.25.10.10">
    <property type="entry name" value="Leucine-rich Repeat Variant"/>
    <property type="match status" value="1"/>
</dbReference>
<dbReference type="GO" id="GO:0004674">
    <property type="term" value="F:protein serine/threonine kinase activity"/>
    <property type="evidence" value="ECO:0007669"/>
    <property type="project" value="TreeGrafter"/>
</dbReference>
<name>A0A2G2V3X1_CAPBA</name>
<proteinExistence type="predicted"/>
<keyword evidence="2" id="KW-1185">Reference proteome</keyword>
<dbReference type="EMBL" id="MLFT02000332">
    <property type="protein sequence ID" value="PHT27686.1"/>
    <property type="molecule type" value="Genomic_DNA"/>
</dbReference>
<evidence type="ECO:0000313" key="2">
    <source>
        <dbReference type="Proteomes" id="UP000224567"/>
    </source>
</evidence>
<dbReference type="GO" id="GO:0005737">
    <property type="term" value="C:cytoplasm"/>
    <property type="evidence" value="ECO:0007669"/>
    <property type="project" value="TreeGrafter"/>
</dbReference>
<comment type="caution">
    <text evidence="1">The sequence shown here is derived from an EMBL/GenBank/DDBJ whole genome shotgun (WGS) entry which is preliminary data.</text>
</comment>
<dbReference type="STRING" id="33114.A0A2G2V3X1"/>
<dbReference type="OrthoDB" id="381190at2759"/>
<dbReference type="Proteomes" id="UP000224567">
    <property type="component" value="Unassembled WGS sequence"/>
</dbReference>
<evidence type="ECO:0000313" key="1">
    <source>
        <dbReference type="EMBL" id="PHT27686.1"/>
    </source>
</evidence>
<sequence length="254" mass="28100">MPRDVMYPKDVCAEGPRRQVEHQFRISVERSSGFITLGEIAGALDGELTNYLPIISSHLRDAITPRRGRPSLEALAYVGNIAKAMGQTMEPHVRGLLDSMFSSGLSLTLVEALEQITESIPPLLPTIQNYLLKFFSAILSRSHHSMPRQSASVSQGHFTMVTPQVPELSGSVMVQLALRTLAHFNFKGHDLLVFARESVVVYLENEDAATRKDVVLCCCTLVANSFSVISSTQFSLSRINCASGKRRRRLVEKV</sequence>
<evidence type="ECO:0008006" key="3">
    <source>
        <dbReference type="Google" id="ProtNLM"/>
    </source>
</evidence>
<dbReference type="PANTHER" id="PTHR11139:SF9">
    <property type="entry name" value="SERINE_THREONINE-PROTEIN KINASE MTOR"/>
    <property type="match status" value="1"/>
</dbReference>
<organism evidence="1 2">
    <name type="scientific">Capsicum baccatum</name>
    <name type="common">Peruvian pepper</name>
    <dbReference type="NCBI Taxonomy" id="33114"/>
    <lineage>
        <taxon>Eukaryota</taxon>
        <taxon>Viridiplantae</taxon>
        <taxon>Streptophyta</taxon>
        <taxon>Embryophyta</taxon>
        <taxon>Tracheophyta</taxon>
        <taxon>Spermatophyta</taxon>
        <taxon>Magnoliopsida</taxon>
        <taxon>eudicotyledons</taxon>
        <taxon>Gunneridae</taxon>
        <taxon>Pentapetalae</taxon>
        <taxon>asterids</taxon>
        <taxon>lamiids</taxon>
        <taxon>Solanales</taxon>
        <taxon>Solanaceae</taxon>
        <taxon>Solanoideae</taxon>
        <taxon>Capsiceae</taxon>
        <taxon>Capsicum</taxon>
    </lineage>
</organism>
<dbReference type="InterPro" id="IPR011989">
    <property type="entry name" value="ARM-like"/>
</dbReference>
<dbReference type="GO" id="GO:0031929">
    <property type="term" value="P:TOR signaling"/>
    <property type="evidence" value="ECO:0007669"/>
    <property type="project" value="TreeGrafter"/>
</dbReference>
<dbReference type="GO" id="GO:0005634">
    <property type="term" value="C:nucleus"/>
    <property type="evidence" value="ECO:0007669"/>
    <property type="project" value="TreeGrafter"/>
</dbReference>
<gene>
    <name evidence="1" type="ORF">CQW23_32736</name>
</gene>
<dbReference type="GO" id="GO:0031931">
    <property type="term" value="C:TORC1 complex"/>
    <property type="evidence" value="ECO:0007669"/>
    <property type="project" value="TreeGrafter"/>
</dbReference>
<reference evidence="1 2" key="1">
    <citation type="journal article" date="2017" name="Genome Biol.">
        <title>New reference genome sequences of hot pepper reveal the massive evolution of plant disease-resistance genes by retroduplication.</title>
        <authorList>
            <person name="Kim S."/>
            <person name="Park J."/>
            <person name="Yeom S.I."/>
            <person name="Kim Y.M."/>
            <person name="Seo E."/>
            <person name="Kim K.T."/>
            <person name="Kim M.S."/>
            <person name="Lee J.M."/>
            <person name="Cheong K."/>
            <person name="Shin H.S."/>
            <person name="Kim S.B."/>
            <person name="Han K."/>
            <person name="Lee J."/>
            <person name="Park M."/>
            <person name="Lee H.A."/>
            <person name="Lee H.Y."/>
            <person name="Lee Y."/>
            <person name="Oh S."/>
            <person name="Lee J.H."/>
            <person name="Choi E."/>
            <person name="Choi E."/>
            <person name="Lee S.E."/>
            <person name="Jeon J."/>
            <person name="Kim H."/>
            <person name="Choi G."/>
            <person name="Song H."/>
            <person name="Lee J."/>
            <person name="Lee S.C."/>
            <person name="Kwon J.K."/>
            <person name="Lee H.Y."/>
            <person name="Koo N."/>
            <person name="Hong Y."/>
            <person name="Kim R.W."/>
            <person name="Kang W.H."/>
            <person name="Huh J.H."/>
            <person name="Kang B.C."/>
            <person name="Yang T.J."/>
            <person name="Lee Y.H."/>
            <person name="Bennetzen J.L."/>
            <person name="Choi D."/>
        </authorList>
    </citation>
    <scope>NUCLEOTIDE SEQUENCE [LARGE SCALE GENOMIC DNA]</scope>
    <source>
        <strain evidence="2">cv. PBC81</strain>
    </source>
</reference>
<reference evidence="2" key="2">
    <citation type="journal article" date="2017" name="J. Anim. Genet.">
        <title>Multiple reference genome sequences of hot pepper reveal the massive evolution of plant disease resistance genes by retroduplication.</title>
        <authorList>
            <person name="Kim S."/>
            <person name="Park J."/>
            <person name="Yeom S.-I."/>
            <person name="Kim Y.-M."/>
            <person name="Seo E."/>
            <person name="Kim K.-T."/>
            <person name="Kim M.-S."/>
            <person name="Lee J.M."/>
            <person name="Cheong K."/>
            <person name="Shin H.-S."/>
            <person name="Kim S.-B."/>
            <person name="Han K."/>
            <person name="Lee J."/>
            <person name="Park M."/>
            <person name="Lee H.-A."/>
            <person name="Lee H.-Y."/>
            <person name="Lee Y."/>
            <person name="Oh S."/>
            <person name="Lee J.H."/>
            <person name="Choi E."/>
            <person name="Choi E."/>
            <person name="Lee S.E."/>
            <person name="Jeon J."/>
            <person name="Kim H."/>
            <person name="Choi G."/>
            <person name="Song H."/>
            <person name="Lee J."/>
            <person name="Lee S.-C."/>
            <person name="Kwon J.-K."/>
            <person name="Lee H.-Y."/>
            <person name="Koo N."/>
            <person name="Hong Y."/>
            <person name="Kim R.W."/>
            <person name="Kang W.-H."/>
            <person name="Huh J.H."/>
            <person name="Kang B.-C."/>
            <person name="Yang T.-J."/>
            <person name="Lee Y.-H."/>
            <person name="Bennetzen J.L."/>
            <person name="Choi D."/>
        </authorList>
    </citation>
    <scope>NUCLEOTIDE SEQUENCE [LARGE SCALE GENOMIC DNA]</scope>
    <source>
        <strain evidence="2">cv. PBC81</strain>
    </source>
</reference>
<dbReference type="GO" id="GO:0031932">
    <property type="term" value="C:TORC2 complex"/>
    <property type="evidence" value="ECO:0007669"/>
    <property type="project" value="TreeGrafter"/>
</dbReference>
<protein>
    <recommendedName>
        <fullName evidence="3">Serine/threonine-protein kinase TOR</fullName>
    </recommendedName>
</protein>
<dbReference type="InterPro" id="IPR016024">
    <property type="entry name" value="ARM-type_fold"/>
</dbReference>
<dbReference type="PANTHER" id="PTHR11139">
    <property type="entry name" value="ATAXIA TELANGIECTASIA MUTATED ATM -RELATED"/>
    <property type="match status" value="1"/>
</dbReference>
<dbReference type="SUPFAM" id="SSF48371">
    <property type="entry name" value="ARM repeat"/>
    <property type="match status" value="1"/>
</dbReference>
<accession>A0A2G2V3X1</accession>
<dbReference type="GO" id="GO:0016242">
    <property type="term" value="P:negative regulation of macroautophagy"/>
    <property type="evidence" value="ECO:0007669"/>
    <property type="project" value="TreeGrafter"/>
</dbReference>
<dbReference type="AlphaFoldDB" id="A0A2G2V3X1"/>
<dbReference type="InterPro" id="IPR050517">
    <property type="entry name" value="DDR_Repair_Kinase"/>
</dbReference>